<proteinExistence type="predicted"/>
<reference evidence="2" key="1">
    <citation type="journal article" date="2013" name="Science">
        <title>The Amborella genome and the evolution of flowering plants.</title>
        <authorList>
            <consortium name="Amborella Genome Project"/>
        </authorList>
    </citation>
    <scope>NUCLEOTIDE SEQUENCE [LARGE SCALE GENOMIC DNA]</scope>
</reference>
<dbReference type="Gramene" id="ERN13390">
    <property type="protein sequence ID" value="ERN13390"/>
    <property type="gene ID" value="AMTR_s00041p00171580"/>
</dbReference>
<evidence type="ECO:0000313" key="1">
    <source>
        <dbReference type="EMBL" id="ERN13390.1"/>
    </source>
</evidence>
<evidence type="ECO:0000313" key="2">
    <source>
        <dbReference type="Proteomes" id="UP000017836"/>
    </source>
</evidence>
<dbReference type="EMBL" id="KI392588">
    <property type="protein sequence ID" value="ERN13390.1"/>
    <property type="molecule type" value="Genomic_DNA"/>
</dbReference>
<name>W1Q0E0_AMBTC</name>
<gene>
    <name evidence="1" type="ORF">AMTR_s00041p00171580</name>
</gene>
<sequence length="122" mass="13458">MIHRIVQVAEMGDRSGTGSLRRRLAAISQRYNKYGEFGERNSVALNSRSRTSLMEMEIRSGGLTPSGSMVGMNSRFKELDHGLTTSKELDGIWGIEAQHSSHIALVSALRAEIDRPSLNLIS</sequence>
<keyword evidence="2" id="KW-1185">Reference proteome</keyword>
<protein>
    <submittedName>
        <fullName evidence="1">Uncharacterized protein</fullName>
    </submittedName>
</protein>
<dbReference type="AlphaFoldDB" id="W1Q0E0"/>
<dbReference type="Proteomes" id="UP000017836">
    <property type="component" value="Unassembled WGS sequence"/>
</dbReference>
<organism evidence="1 2">
    <name type="scientific">Amborella trichopoda</name>
    <dbReference type="NCBI Taxonomy" id="13333"/>
    <lineage>
        <taxon>Eukaryota</taxon>
        <taxon>Viridiplantae</taxon>
        <taxon>Streptophyta</taxon>
        <taxon>Embryophyta</taxon>
        <taxon>Tracheophyta</taxon>
        <taxon>Spermatophyta</taxon>
        <taxon>Magnoliopsida</taxon>
        <taxon>Amborellales</taxon>
        <taxon>Amborellaceae</taxon>
        <taxon>Amborella</taxon>
    </lineage>
</organism>
<dbReference type="HOGENOM" id="CLU_2029798_0_0_1"/>
<accession>W1Q0E0</accession>